<organism evidence="1 2">
    <name type="scientific">Diaphorobacter ruginosibacter</name>
    <dbReference type="NCBI Taxonomy" id="1715720"/>
    <lineage>
        <taxon>Bacteria</taxon>
        <taxon>Pseudomonadati</taxon>
        <taxon>Pseudomonadota</taxon>
        <taxon>Betaproteobacteria</taxon>
        <taxon>Burkholderiales</taxon>
        <taxon>Comamonadaceae</taxon>
        <taxon>Diaphorobacter</taxon>
    </lineage>
</organism>
<dbReference type="KEGG" id="drg:H9K76_21570"/>
<reference evidence="1 2" key="1">
    <citation type="submission" date="2020-08" db="EMBL/GenBank/DDBJ databases">
        <title>Genome sequence of Diaphorobacter ruginosibacter DSM 27467T.</title>
        <authorList>
            <person name="Hyun D.-W."/>
            <person name="Bae J.-W."/>
        </authorList>
    </citation>
    <scope>NUCLEOTIDE SEQUENCE [LARGE SCALE GENOMIC DNA]</scope>
    <source>
        <strain evidence="1 2">DSM 27467</strain>
    </source>
</reference>
<keyword evidence="2" id="KW-1185">Reference proteome</keyword>
<dbReference type="AlphaFoldDB" id="A0A7G9RN64"/>
<evidence type="ECO:0000313" key="2">
    <source>
        <dbReference type="Proteomes" id="UP000515811"/>
    </source>
</evidence>
<evidence type="ECO:0000313" key="1">
    <source>
        <dbReference type="EMBL" id="QNN57039.1"/>
    </source>
</evidence>
<name>A0A7G9RN64_9BURK</name>
<gene>
    <name evidence="1" type="ORF">H9K76_21570</name>
</gene>
<dbReference type="Proteomes" id="UP000515811">
    <property type="component" value="Chromosome"/>
</dbReference>
<sequence length="104" mass="11918">MLRLMTAPDIVQARIWCDLLCEAGLPAKVLREHFASVHGLMPPAECHPEIWLEYEEHEPAARTLLKDLERLPQRRWRCRCGETVEGGFEQCWSCGGFMQAGQPL</sequence>
<proteinExistence type="predicted"/>
<protein>
    <submittedName>
        <fullName evidence="1">DUF2007 domain-containing protein</fullName>
    </submittedName>
</protein>
<dbReference type="EMBL" id="CP060714">
    <property type="protein sequence ID" value="QNN57039.1"/>
    <property type="molecule type" value="Genomic_DNA"/>
</dbReference>
<accession>A0A7G9RN64</accession>
<dbReference type="RefSeq" id="WP_187597304.1">
    <property type="nucleotide sequence ID" value="NZ_CP060714.1"/>
</dbReference>